<evidence type="ECO:0000256" key="8">
    <source>
        <dbReference type="SAM" id="Phobius"/>
    </source>
</evidence>
<keyword evidence="7 8" id="KW-0472">Membrane</keyword>
<evidence type="ECO:0000256" key="4">
    <source>
        <dbReference type="ARBA" id="ARBA00022475"/>
    </source>
</evidence>
<sequence>MSSKKIEEQDDVAVPAELKINGSASGEMARIHIPVNARGVALTILASVTFVFALSAAHKFFIPLIFGIFIAYTLNPLVARLERVRIPRVIGTLVVITTILTSALWTANNLRDEFNSILISLPAATQKISRSIKQLQRDQTSTIQQMQVAANEIEKATNQATGARPVVKSSSGDQSVFNLSQWLLSGSVGIVAFASQALIVVFLVFFFLLSGDMFKRKLVKISGHSLSSRKITVHILDAINTSIQNYMLMMLITNVIFGLMMWIALRWIGLENAGAWAVAAGFLHIIPYFGPLLIVAATGISAFMQFGTFASVLAVAGATLGIATIIGTFVTTWMTGRIARMNTVAVFVSLLFWTWLWGVWGMLLGIPIIVIIKVISEHIDGWQVIAELLGE</sequence>
<dbReference type="AlphaFoldDB" id="A0A4V3BUR9"/>
<dbReference type="Proteomes" id="UP000294737">
    <property type="component" value="Unassembled WGS sequence"/>
</dbReference>
<feature type="transmembrane region" description="Helical" evidence="8">
    <location>
        <begin position="182"/>
        <end position="209"/>
    </location>
</feature>
<feature type="transmembrane region" description="Helical" evidence="8">
    <location>
        <begin position="89"/>
        <end position="107"/>
    </location>
</feature>
<evidence type="ECO:0000256" key="7">
    <source>
        <dbReference type="ARBA" id="ARBA00023136"/>
    </source>
</evidence>
<proteinExistence type="inferred from homology"/>
<keyword evidence="6 8" id="KW-1133">Transmembrane helix</keyword>
<dbReference type="OrthoDB" id="8566218at2"/>
<dbReference type="PANTHER" id="PTHR21716:SF53">
    <property type="entry name" value="PERMEASE PERM-RELATED"/>
    <property type="match status" value="1"/>
</dbReference>
<evidence type="ECO:0000256" key="1">
    <source>
        <dbReference type="ARBA" id="ARBA00004651"/>
    </source>
</evidence>
<evidence type="ECO:0000256" key="2">
    <source>
        <dbReference type="ARBA" id="ARBA00009773"/>
    </source>
</evidence>
<gene>
    <name evidence="9" type="ORF">EV677_2775</name>
</gene>
<dbReference type="PANTHER" id="PTHR21716">
    <property type="entry name" value="TRANSMEMBRANE PROTEIN"/>
    <property type="match status" value="1"/>
</dbReference>
<reference evidence="9 10" key="1">
    <citation type="submission" date="2019-03" db="EMBL/GenBank/DDBJ databases">
        <title>Genomic Encyclopedia of Type Strains, Phase IV (KMG-IV): sequencing the most valuable type-strain genomes for metagenomic binning, comparative biology and taxonomic classification.</title>
        <authorList>
            <person name="Goeker M."/>
        </authorList>
    </citation>
    <scope>NUCLEOTIDE SEQUENCE [LARGE SCALE GENOMIC DNA]</scope>
    <source>
        <strain evidence="9 10">DSM 18555</strain>
    </source>
</reference>
<comment type="similarity">
    <text evidence="2">Belongs to the autoinducer-2 exporter (AI-2E) (TC 2.A.86) family.</text>
</comment>
<feature type="transmembrane region" description="Helical" evidence="8">
    <location>
        <begin position="60"/>
        <end position="77"/>
    </location>
</feature>
<dbReference type="InterPro" id="IPR002549">
    <property type="entry name" value="AI-2E-like"/>
</dbReference>
<accession>A0A4V3BUR9</accession>
<evidence type="ECO:0000313" key="10">
    <source>
        <dbReference type="Proteomes" id="UP000294737"/>
    </source>
</evidence>
<protein>
    <submittedName>
        <fullName evidence="9">Putative PurR-regulated permease PerM</fullName>
    </submittedName>
</protein>
<feature type="transmembrane region" description="Helical" evidence="8">
    <location>
        <begin position="274"/>
        <end position="297"/>
    </location>
</feature>
<feature type="transmembrane region" description="Helical" evidence="8">
    <location>
        <begin position="309"/>
        <end position="330"/>
    </location>
</feature>
<feature type="transmembrane region" description="Helical" evidence="8">
    <location>
        <begin position="35"/>
        <end position="54"/>
    </location>
</feature>
<organism evidence="9 10">
    <name type="scientific">Herminiimonas fonticola</name>
    <dbReference type="NCBI Taxonomy" id="303380"/>
    <lineage>
        <taxon>Bacteria</taxon>
        <taxon>Pseudomonadati</taxon>
        <taxon>Pseudomonadota</taxon>
        <taxon>Betaproteobacteria</taxon>
        <taxon>Burkholderiales</taxon>
        <taxon>Oxalobacteraceae</taxon>
        <taxon>Herminiimonas</taxon>
    </lineage>
</organism>
<comment type="caution">
    <text evidence="9">The sequence shown here is derived from an EMBL/GenBank/DDBJ whole genome shotgun (WGS) entry which is preliminary data.</text>
</comment>
<dbReference type="GO" id="GO:0005886">
    <property type="term" value="C:plasma membrane"/>
    <property type="evidence" value="ECO:0007669"/>
    <property type="project" value="UniProtKB-SubCell"/>
</dbReference>
<keyword evidence="4" id="KW-1003">Cell membrane</keyword>
<dbReference type="GO" id="GO:0055085">
    <property type="term" value="P:transmembrane transport"/>
    <property type="evidence" value="ECO:0007669"/>
    <property type="project" value="TreeGrafter"/>
</dbReference>
<keyword evidence="3" id="KW-0813">Transport</keyword>
<evidence type="ECO:0000256" key="3">
    <source>
        <dbReference type="ARBA" id="ARBA00022448"/>
    </source>
</evidence>
<evidence type="ECO:0000313" key="9">
    <source>
        <dbReference type="EMBL" id="TDN88288.1"/>
    </source>
</evidence>
<comment type="subcellular location">
    <subcellularLocation>
        <location evidence="1">Cell membrane</location>
        <topology evidence="1">Multi-pass membrane protein</topology>
    </subcellularLocation>
</comment>
<keyword evidence="10" id="KW-1185">Reference proteome</keyword>
<name>A0A4V3BUR9_9BURK</name>
<evidence type="ECO:0000256" key="5">
    <source>
        <dbReference type="ARBA" id="ARBA00022692"/>
    </source>
</evidence>
<feature type="transmembrane region" description="Helical" evidence="8">
    <location>
        <begin position="246"/>
        <end position="268"/>
    </location>
</feature>
<dbReference type="Pfam" id="PF01594">
    <property type="entry name" value="AI-2E_transport"/>
    <property type="match status" value="1"/>
</dbReference>
<evidence type="ECO:0000256" key="6">
    <source>
        <dbReference type="ARBA" id="ARBA00022989"/>
    </source>
</evidence>
<feature type="transmembrane region" description="Helical" evidence="8">
    <location>
        <begin position="350"/>
        <end position="372"/>
    </location>
</feature>
<dbReference type="EMBL" id="SNWF01000007">
    <property type="protein sequence ID" value="TDN88288.1"/>
    <property type="molecule type" value="Genomic_DNA"/>
</dbReference>
<keyword evidence="5 8" id="KW-0812">Transmembrane</keyword>